<proteinExistence type="predicted"/>
<organism evidence="1 2">
    <name type="scientific">Botryotinia fuckeliana (strain T4)</name>
    <name type="common">Noble rot fungus</name>
    <name type="synonym">Botrytis cinerea</name>
    <dbReference type="NCBI Taxonomy" id="999810"/>
    <lineage>
        <taxon>Eukaryota</taxon>
        <taxon>Fungi</taxon>
        <taxon>Dikarya</taxon>
        <taxon>Ascomycota</taxon>
        <taxon>Pezizomycotina</taxon>
        <taxon>Leotiomycetes</taxon>
        <taxon>Helotiales</taxon>
        <taxon>Sclerotiniaceae</taxon>
        <taxon>Botrytis</taxon>
    </lineage>
</organism>
<dbReference type="InParanoid" id="G2Y6R1"/>
<reference evidence="2" key="1">
    <citation type="journal article" date="2011" name="PLoS Genet.">
        <title>Genomic analysis of the necrotrophic fungal pathogens Sclerotinia sclerotiorum and Botrytis cinerea.</title>
        <authorList>
            <person name="Amselem J."/>
            <person name="Cuomo C.A."/>
            <person name="van Kan J.A."/>
            <person name="Viaud M."/>
            <person name="Benito E.P."/>
            <person name="Couloux A."/>
            <person name="Coutinho P.M."/>
            <person name="de Vries R.P."/>
            <person name="Dyer P.S."/>
            <person name="Fillinger S."/>
            <person name="Fournier E."/>
            <person name="Gout L."/>
            <person name="Hahn M."/>
            <person name="Kohn L."/>
            <person name="Lapalu N."/>
            <person name="Plummer K.M."/>
            <person name="Pradier J.M."/>
            <person name="Quevillon E."/>
            <person name="Sharon A."/>
            <person name="Simon A."/>
            <person name="ten Have A."/>
            <person name="Tudzynski B."/>
            <person name="Tudzynski P."/>
            <person name="Wincker P."/>
            <person name="Andrew M."/>
            <person name="Anthouard V."/>
            <person name="Beever R.E."/>
            <person name="Beffa R."/>
            <person name="Benoit I."/>
            <person name="Bouzid O."/>
            <person name="Brault B."/>
            <person name="Chen Z."/>
            <person name="Choquer M."/>
            <person name="Collemare J."/>
            <person name="Cotton P."/>
            <person name="Danchin E.G."/>
            <person name="Da Silva C."/>
            <person name="Gautier A."/>
            <person name="Giraud C."/>
            <person name="Giraud T."/>
            <person name="Gonzalez C."/>
            <person name="Grossetete S."/>
            <person name="Guldener U."/>
            <person name="Henrissat B."/>
            <person name="Howlett B.J."/>
            <person name="Kodira C."/>
            <person name="Kretschmer M."/>
            <person name="Lappartient A."/>
            <person name="Leroch M."/>
            <person name="Levis C."/>
            <person name="Mauceli E."/>
            <person name="Neuveglise C."/>
            <person name="Oeser B."/>
            <person name="Pearson M."/>
            <person name="Poulain J."/>
            <person name="Poussereau N."/>
            <person name="Quesneville H."/>
            <person name="Rascle C."/>
            <person name="Schumacher J."/>
            <person name="Segurens B."/>
            <person name="Sexton A."/>
            <person name="Silva E."/>
            <person name="Sirven C."/>
            <person name="Soanes D.M."/>
            <person name="Talbot N.J."/>
            <person name="Templeton M."/>
            <person name="Yandava C."/>
            <person name="Yarden O."/>
            <person name="Zeng Q."/>
            <person name="Rollins J.A."/>
            <person name="Lebrun M.H."/>
            <person name="Dickman M."/>
        </authorList>
    </citation>
    <scope>NUCLEOTIDE SEQUENCE [LARGE SCALE GENOMIC DNA]</scope>
    <source>
        <strain evidence="2">T4</strain>
    </source>
</reference>
<evidence type="ECO:0000313" key="2">
    <source>
        <dbReference type="Proteomes" id="UP000008177"/>
    </source>
</evidence>
<evidence type="ECO:0000313" key="1">
    <source>
        <dbReference type="EMBL" id="CCD48313.1"/>
    </source>
</evidence>
<accession>G2Y6R1</accession>
<name>G2Y6R1_BOTF4</name>
<protein>
    <submittedName>
        <fullName evidence="1">Uncharacterized protein</fullName>
    </submittedName>
</protein>
<dbReference type="HOGENOM" id="CLU_3124811_0_0_1"/>
<gene>
    <name evidence="1" type="ORF">BofuT4_uP106970.1</name>
</gene>
<dbReference type="EMBL" id="FQ790293">
    <property type="protein sequence ID" value="CCD48313.1"/>
    <property type="molecule type" value="Genomic_DNA"/>
</dbReference>
<sequence length="50" mass="5695">MVYDSEEHLSMSLWDLNFDKSTSVSLGGMPLLRFTQSHASSLLWKPYSCV</sequence>
<dbReference type="Proteomes" id="UP000008177">
    <property type="component" value="Unplaced contigs"/>
</dbReference>
<dbReference type="AlphaFoldDB" id="G2Y6R1"/>